<feature type="domain" description="Amine oxidase" evidence="8">
    <location>
        <begin position="21"/>
        <end position="283"/>
    </location>
</feature>
<keyword evidence="7" id="KW-1133">Transmembrane helix</keyword>
<dbReference type="GO" id="GO:0016491">
    <property type="term" value="F:oxidoreductase activity"/>
    <property type="evidence" value="ECO:0007669"/>
    <property type="project" value="InterPro"/>
</dbReference>
<name>A0A2N3VKF0_9NOCA</name>
<evidence type="ECO:0000256" key="1">
    <source>
        <dbReference type="ARBA" id="ARBA00022630"/>
    </source>
</evidence>
<feature type="transmembrane region" description="Helical" evidence="7">
    <location>
        <begin position="12"/>
        <end position="32"/>
    </location>
</feature>
<keyword evidence="10" id="KW-1185">Reference proteome</keyword>
<dbReference type="InterPro" id="IPR036188">
    <property type="entry name" value="FAD/NAD-bd_sf"/>
</dbReference>
<feature type="transmembrane region" description="Helical" evidence="7">
    <location>
        <begin position="169"/>
        <end position="188"/>
    </location>
</feature>
<gene>
    <name evidence="9" type="ORF">ATK86_6587</name>
</gene>
<dbReference type="OrthoDB" id="9774675at2"/>
<keyword evidence="4" id="KW-0521">NADP</keyword>
<protein>
    <submittedName>
        <fullName evidence="9">All-trans-retinol 13,14-reductase</fullName>
    </submittedName>
</protein>
<keyword evidence="2" id="KW-0732">Signal</keyword>
<accession>A0A2N3VKF0</accession>
<reference evidence="9 10" key="1">
    <citation type="submission" date="2017-12" db="EMBL/GenBank/DDBJ databases">
        <title>Sequencing the genomes of 1000 Actinobacteria strains.</title>
        <authorList>
            <person name="Klenk H.-P."/>
        </authorList>
    </citation>
    <scope>NUCLEOTIDE SEQUENCE [LARGE SCALE GENOMIC DNA]</scope>
    <source>
        <strain evidence="9 10">DSM 44489</strain>
    </source>
</reference>
<keyword evidence="5" id="KW-0520">NAD</keyword>
<dbReference type="InterPro" id="IPR002937">
    <property type="entry name" value="Amino_oxidase"/>
</dbReference>
<evidence type="ECO:0000256" key="4">
    <source>
        <dbReference type="ARBA" id="ARBA00022857"/>
    </source>
</evidence>
<evidence type="ECO:0000256" key="6">
    <source>
        <dbReference type="SAM" id="MobiDB-lite"/>
    </source>
</evidence>
<dbReference type="Pfam" id="PF01593">
    <property type="entry name" value="Amino_oxidase"/>
    <property type="match status" value="1"/>
</dbReference>
<feature type="region of interest" description="Disordered" evidence="6">
    <location>
        <begin position="382"/>
        <end position="402"/>
    </location>
</feature>
<dbReference type="Proteomes" id="UP000233766">
    <property type="component" value="Unassembled WGS sequence"/>
</dbReference>
<evidence type="ECO:0000256" key="3">
    <source>
        <dbReference type="ARBA" id="ARBA00022827"/>
    </source>
</evidence>
<keyword evidence="7" id="KW-0472">Membrane</keyword>
<dbReference type="RefSeq" id="WP_101467714.1">
    <property type="nucleotide sequence ID" value="NZ_PJMW01000002.1"/>
</dbReference>
<dbReference type="InterPro" id="IPR052206">
    <property type="entry name" value="Retinol_saturase"/>
</dbReference>
<evidence type="ECO:0000256" key="7">
    <source>
        <dbReference type="SAM" id="Phobius"/>
    </source>
</evidence>
<dbReference type="Gene3D" id="3.50.50.60">
    <property type="entry name" value="FAD/NAD(P)-binding domain"/>
    <property type="match status" value="2"/>
</dbReference>
<evidence type="ECO:0000259" key="8">
    <source>
        <dbReference type="Pfam" id="PF01593"/>
    </source>
</evidence>
<dbReference type="AlphaFoldDB" id="A0A2N3VKF0"/>
<evidence type="ECO:0000313" key="9">
    <source>
        <dbReference type="EMBL" id="PKV82102.1"/>
    </source>
</evidence>
<keyword evidence="7" id="KW-0812">Transmembrane</keyword>
<sequence>MTSTSEANSARYDSIVVGSGLGGLSAAAYLAAAGKRVLVLEQYSALGGSSHVFRRQGRWEFDCGVHYLGECGPDGIVTTIMRGLALDDRLNWLPMDQDGFDRIIGPGFEFAVPVGWDAYLASLLDAFPTERAAVYRYHSVVRRLGESAGRSSVSSHAAMGRALARSGRAALFAAMPFAAFLTICGFSPRSILVLSVQCGALASTPLGLPTAAMAGFLQDYVGSGSFYPQGGGQMLAAGFAEVITSHGGAIRTNARVRSITVADRQVTGVRLADGETIAAPTVVSDADIIKTFTELVGLEHLPIAHRARIKSWTMSRPLINGFFGIEFDTATAPNSNYFAIPTWDDAKSLLSLTRMSRQLIDGSGFSSGADWARQMAARQPMFVQSSSRRDPGNRRAAPAGRSTVEVQTITPYKPELWGFDGYDLATGEYRTSPAYHEVKKIVLEGMAERMEQAFPGSAATVEIAELGSPATQTRFVGNTGGAPFGLKVSVDQFGSTRPGSSTAIGGLFLAGTSTRWGPGTVGAMLSGVHAAAEVTGRDLVTEIRSGAVIADPSALRPWPADFDPLATTRGIDAQVDRGRRR</sequence>
<dbReference type="EMBL" id="PJMW01000002">
    <property type="protein sequence ID" value="PKV82102.1"/>
    <property type="molecule type" value="Genomic_DNA"/>
</dbReference>
<keyword evidence="1" id="KW-0285">Flavoprotein</keyword>
<evidence type="ECO:0000256" key="5">
    <source>
        <dbReference type="ARBA" id="ARBA00023027"/>
    </source>
</evidence>
<dbReference type="PANTHER" id="PTHR46091">
    <property type="entry name" value="BLR7054 PROTEIN"/>
    <property type="match status" value="1"/>
</dbReference>
<dbReference type="PANTHER" id="PTHR46091:SF3">
    <property type="entry name" value="AMINE OXIDASE DOMAIN-CONTAINING PROTEIN"/>
    <property type="match status" value="1"/>
</dbReference>
<comment type="caution">
    <text evidence="9">The sequence shown here is derived from an EMBL/GenBank/DDBJ whole genome shotgun (WGS) entry which is preliminary data.</text>
</comment>
<evidence type="ECO:0000313" key="10">
    <source>
        <dbReference type="Proteomes" id="UP000233766"/>
    </source>
</evidence>
<evidence type="ECO:0000256" key="2">
    <source>
        <dbReference type="ARBA" id="ARBA00022729"/>
    </source>
</evidence>
<proteinExistence type="predicted"/>
<organism evidence="9 10">
    <name type="scientific">Nocardia fluminea</name>
    <dbReference type="NCBI Taxonomy" id="134984"/>
    <lineage>
        <taxon>Bacteria</taxon>
        <taxon>Bacillati</taxon>
        <taxon>Actinomycetota</taxon>
        <taxon>Actinomycetes</taxon>
        <taxon>Mycobacteriales</taxon>
        <taxon>Nocardiaceae</taxon>
        <taxon>Nocardia</taxon>
    </lineage>
</organism>
<dbReference type="SUPFAM" id="SSF51905">
    <property type="entry name" value="FAD/NAD(P)-binding domain"/>
    <property type="match status" value="1"/>
</dbReference>
<keyword evidence="3" id="KW-0274">FAD</keyword>